<dbReference type="PROSITE" id="PS01068">
    <property type="entry name" value="OMPA_1"/>
    <property type="match status" value="1"/>
</dbReference>
<dbReference type="SUPFAM" id="SSF103088">
    <property type="entry name" value="OmpA-like"/>
    <property type="match status" value="1"/>
</dbReference>
<dbReference type="InterPro" id="IPR006665">
    <property type="entry name" value="OmpA-like"/>
</dbReference>
<dbReference type="InterPro" id="IPR036737">
    <property type="entry name" value="OmpA-like_sf"/>
</dbReference>
<keyword evidence="8 10" id="KW-0472">Membrane</keyword>
<feature type="region of interest" description="Disordered" evidence="11">
    <location>
        <begin position="187"/>
        <end position="238"/>
    </location>
</feature>
<dbReference type="PANTHER" id="PTHR30329:SF21">
    <property type="entry name" value="LIPOPROTEIN YIAD-RELATED"/>
    <property type="match status" value="1"/>
</dbReference>
<keyword evidence="4" id="KW-0812">Transmembrane</keyword>
<sequence length="387" mass="41062">MRRTTGAGVALILGVLAPMAVSAADEMRPYVTGGYSYVFEDDDRVSDEGQGFFLGAGKALSEYWGLEFGAFHGQFDKAGAGGNTWREYGGRLDSLFFYSRDRRFSPYVGLGIGAIQTDLKSGTGSSTDPFGDIGVGFFKYFDVGSGDIGMRADVRYRWVGTDELAGVGDFEEPVVRIGLVAALGPKAVDDQSSGDADGDGVPDASDQCPGTPKGTRVDTKGCPLTADSDGDGVPDAKDKCPGTSKGLAVDADGCPVGKSGKGFRVIGEGSELRFEDVHFAFDRSDLSAYAQEMLDDAAKTINSLSERYPTLRVKVDGHTDWTGTEGYNMGLGERRANAVKQYLMRKGVAGDRIDTTSFGESKPVAPNTTAEGRAANRRAEVRTTAGR</sequence>
<evidence type="ECO:0000256" key="7">
    <source>
        <dbReference type="ARBA" id="ARBA00023114"/>
    </source>
</evidence>
<dbReference type="OrthoDB" id="9805832at2"/>
<keyword evidence="6" id="KW-0406">Ion transport</keyword>
<dbReference type="GO" id="GO:0009279">
    <property type="term" value="C:cell outer membrane"/>
    <property type="evidence" value="ECO:0007669"/>
    <property type="project" value="UniProtKB-SubCell"/>
</dbReference>
<dbReference type="Gene3D" id="4.10.1080.10">
    <property type="entry name" value="TSP type-3 repeat"/>
    <property type="match status" value="1"/>
</dbReference>
<evidence type="ECO:0000256" key="12">
    <source>
        <dbReference type="SAM" id="SignalP"/>
    </source>
</evidence>
<protein>
    <submittedName>
        <fullName evidence="14">OmpA-OmpF porin, OOP family</fullName>
    </submittedName>
</protein>
<evidence type="ECO:0000256" key="1">
    <source>
        <dbReference type="ARBA" id="ARBA00004571"/>
    </source>
</evidence>
<dbReference type="InterPro" id="IPR028974">
    <property type="entry name" value="TSP_type-3_rpt"/>
</dbReference>
<feature type="region of interest" description="Disordered" evidence="11">
    <location>
        <begin position="354"/>
        <end position="387"/>
    </location>
</feature>
<proteinExistence type="predicted"/>
<dbReference type="SUPFAM" id="SSF56925">
    <property type="entry name" value="OMPA-like"/>
    <property type="match status" value="1"/>
</dbReference>
<evidence type="ECO:0000256" key="6">
    <source>
        <dbReference type="ARBA" id="ARBA00023065"/>
    </source>
</evidence>
<evidence type="ECO:0000256" key="5">
    <source>
        <dbReference type="ARBA" id="ARBA00022729"/>
    </source>
</evidence>
<dbReference type="Pfam" id="PF13505">
    <property type="entry name" value="OMP_b-brl"/>
    <property type="match status" value="1"/>
</dbReference>
<keyword evidence="9" id="KW-0998">Cell outer membrane</keyword>
<evidence type="ECO:0000259" key="13">
    <source>
        <dbReference type="PROSITE" id="PS51123"/>
    </source>
</evidence>
<feature type="chain" id="PRO_5011687167" evidence="12">
    <location>
        <begin position="24"/>
        <end position="387"/>
    </location>
</feature>
<dbReference type="SUPFAM" id="SSF103647">
    <property type="entry name" value="TSP type-3 repeat"/>
    <property type="match status" value="1"/>
</dbReference>
<dbReference type="RefSeq" id="WP_091533226.1">
    <property type="nucleotide sequence ID" value="NZ_FOOC01000005.1"/>
</dbReference>
<dbReference type="InterPro" id="IPR006664">
    <property type="entry name" value="OMP_bac"/>
</dbReference>
<evidence type="ECO:0000256" key="8">
    <source>
        <dbReference type="ARBA" id="ARBA00023136"/>
    </source>
</evidence>
<dbReference type="Proteomes" id="UP000199771">
    <property type="component" value="Unassembled WGS sequence"/>
</dbReference>
<feature type="domain" description="OmpA-like" evidence="13">
    <location>
        <begin position="266"/>
        <end position="387"/>
    </location>
</feature>
<evidence type="ECO:0000256" key="4">
    <source>
        <dbReference type="ARBA" id="ARBA00022692"/>
    </source>
</evidence>
<dbReference type="PRINTS" id="PR01021">
    <property type="entry name" value="OMPADOMAIN"/>
</dbReference>
<dbReference type="InterPro" id="IPR003367">
    <property type="entry name" value="Thrombospondin_3-like_rpt"/>
</dbReference>
<dbReference type="InterPro" id="IPR006690">
    <property type="entry name" value="OMPA-like_CS"/>
</dbReference>
<dbReference type="GO" id="GO:0005509">
    <property type="term" value="F:calcium ion binding"/>
    <property type="evidence" value="ECO:0007669"/>
    <property type="project" value="InterPro"/>
</dbReference>
<dbReference type="PANTHER" id="PTHR30329">
    <property type="entry name" value="STATOR ELEMENT OF FLAGELLAR MOTOR COMPLEX"/>
    <property type="match status" value="1"/>
</dbReference>
<dbReference type="InterPro" id="IPR050330">
    <property type="entry name" value="Bact_OuterMem_StrucFunc"/>
</dbReference>
<dbReference type="InterPro" id="IPR027385">
    <property type="entry name" value="Beta-barrel_OMP"/>
</dbReference>
<evidence type="ECO:0000256" key="11">
    <source>
        <dbReference type="SAM" id="MobiDB-lite"/>
    </source>
</evidence>
<keyword evidence="7" id="KW-0626">Porin</keyword>
<evidence type="ECO:0000313" key="14">
    <source>
        <dbReference type="EMBL" id="SFF48299.1"/>
    </source>
</evidence>
<name>A0A1I2J1H1_9GAMM</name>
<comment type="subcellular location">
    <subcellularLocation>
        <location evidence="1">Cell outer membrane</location>
        <topology evidence="1">Multi-pass membrane protein</topology>
    </subcellularLocation>
</comment>
<evidence type="ECO:0000256" key="9">
    <source>
        <dbReference type="ARBA" id="ARBA00023237"/>
    </source>
</evidence>
<dbReference type="GO" id="GO:0015288">
    <property type="term" value="F:porin activity"/>
    <property type="evidence" value="ECO:0007669"/>
    <property type="project" value="UniProtKB-KW"/>
</dbReference>
<dbReference type="AlphaFoldDB" id="A0A1I2J1H1"/>
<dbReference type="STRING" id="1076937.SAMN04488120_105123"/>
<feature type="signal peptide" evidence="12">
    <location>
        <begin position="1"/>
        <end position="23"/>
    </location>
</feature>
<dbReference type="GO" id="GO:0046930">
    <property type="term" value="C:pore complex"/>
    <property type="evidence" value="ECO:0007669"/>
    <property type="project" value="UniProtKB-KW"/>
</dbReference>
<keyword evidence="3" id="KW-1134">Transmembrane beta strand</keyword>
<dbReference type="GO" id="GO:0007155">
    <property type="term" value="P:cell adhesion"/>
    <property type="evidence" value="ECO:0007669"/>
    <property type="project" value="InterPro"/>
</dbReference>
<dbReference type="Gene3D" id="3.30.1330.60">
    <property type="entry name" value="OmpA-like domain"/>
    <property type="match status" value="1"/>
</dbReference>
<accession>A0A1I2J1H1</accession>
<dbReference type="Pfam" id="PF00691">
    <property type="entry name" value="OmpA"/>
    <property type="match status" value="1"/>
</dbReference>
<dbReference type="Pfam" id="PF02412">
    <property type="entry name" value="TSP_3"/>
    <property type="match status" value="2"/>
</dbReference>
<evidence type="ECO:0000313" key="15">
    <source>
        <dbReference type="Proteomes" id="UP000199771"/>
    </source>
</evidence>
<dbReference type="CDD" id="cd07185">
    <property type="entry name" value="OmpA_C-like"/>
    <property type="match status" value="1"/>
</dbReference>
<dbReference type="GO" id="GO:0006811">
    <property type="term" value="P:monoatomic ion transport"/>
    <property type="evidence" value="ECO:0007669"/>
    <property type="project" value="UniProtKB-KW"/>
</dbReference>
<organism evidence="14 15">
    <name type="scientific">Fontimonas thermophila</name>
    <dbReference type="NCBI Taxonomy" id="1076937"/>
    <lineage>
        <taxon>Bacteria</taxon>
        <taxon>Pseudomonadati</taxon>
        <taxon>Pseudomonadota</taxon>
        <taxon>Gammaproteobacteria</taxon>
        <taxon>Nevskiales</taxon>
        <taxon>Nevskiaceae</taxon>
        <taxon>Fontimonas</taxon>
    </lineage>
</organism>
<dbReference type="Gene3D" id="2.40.160.20">
    <property type="match status" value="1"/>
</dbReference>
<feature type="compositionally biased region" description="Low complexity" evidence="11">
    <location>
        <begin position="190"/>
        <end position="201"/>
    </location>
</feature>
<dbReference type="EMBL" id="FOOC01000005">
    <property type="protein sequence ID" value="SFF48299.1"/>
    <property type="molecule type" value="Genomic_DNA"/>
</dbReference>
<keyword evidence="2" id="KW-0813">Transport</keyword>
<evidence type="ECO:0000256" key="10">
    <source>
        <dbReference type="PROSITE-ProRule" id="PRU00473"/>
    </source>
</evidence>
<keyword evidence="5 12" id="KW-0732">Signal</keyword>
<reference evidence="14 15" key="1">
    <citation type="submission" date="2016-10" db="EMBL/GenBank/DDBJ databases">
        <authorList>
            <person name="de Groot N.N."/>
        </authorList>
    </citation>
    <scope>NUCLEOTIDE SEQUENCE [LARGE SCALE GENOMIC DNA]</scope>
    <source>
        <strain evidence="14 15">DSM 23609</strain>
    </source>
</reference>
<evidence type="ECO:0000256" key="2">
    <source>
        <dbReference type="ARBA" id="ARBA00022448"/>
    </source>
</evidence>
<evidence type="ECO:0000256" key="3">
    <source>
        <dbReference type="ARBA" id="ARBA00022452"/>
    </source>
</evidence>
<keyword evidence="15" id="KW-1185">Reference proteome</keyword>
<dbReference type="PROSITE" id="PS51123">
    <property type="entry name" value="OMPA_2"/>
    <property type="match status" value="1"/>
</dbReference>
<gene>
    <name evidence="14" type="ORF">SAMN04488120_105123</name>
</gene>
<dbReference type="InterPro" id="IPR011250">
    <property type="entry name" value="OMP/PagP_B-barrel"/>
</dbReference>